<dbReference type="EMBL" id="AP014958">
    <property type="protein sequence ID" value="BAS77448.1"/>
    <property type="molecule type" value="Genomic_DNA"/>
</dbReference>
<feature type="region of interest" description="Disordered" evidence="1">
    <location>
        <begin position="170"/>
        <end position="217"/>
    </location>
</feature>
<dbReference type="Proteomes" id="UP000059680">
    <property type="component" value="Chromosome 2"/>
</dbReference>
<evidence type="ECO:0000256" key="1">
    <source>
        <dbReference type="SAM" id="MobiDB-lite"/>
    </source>
</evidence>
<feature type="compositionally biased region" description="Basic and acidic residues" evidence="1">
    <location>
        <begin position="92"/>
        <end position="115"/>
    </location>
</feature>
<dbReference type="InParanoid" id="A0A0P0VFX6"/>
<reference evidence="2 3" key="3">
    <citation type="journal article" date="2013" name="Rice">
        <title>Improvement of the Oryza sativa Nipponbare reference genome using next generation sequence and optical map data.</title>
        <authorList>
            <person name="Kawahara Y."/>
            <person name="de la Bastide M."/>
            <person name="Hamilton J.P."/>
            <person name="Kanamori H."/>
            <person name="McCombie W.R."/>
            <person name="Ouyang S."/>
            <person name="Schwartz D.C."/>
            <person name="Tanaka T."/>
            <person name="Wu J."/>
            <person name="Zhou S."/>
            <person name="Childs K.L."/>
            <person name="Davidson R.M."/>
            <person name="Lin H."/>
            <person name="Quesada-Ocampo L."/>
            <person name="Vaillancourt B."/>
            <person name="Sakai H."/>
            <person name="Lee S.S."/>
            <person name="Kim J."/>
            <person name="Numa H."/>
            <person name="Itoh T."/>
            <person name="Buell C.R."/>
            <person name="Matsumoto T."/>
        </authorList>
    </citation>
    <scope>NUCLEOTIDE SEQUENCE [LARGE SCALE GENOMIC DNA]</scope>
    <source>
        <strain evidence="3">cv. Nipponbare</strain>
    </source>
</reference>
<organism evidence="2 3">
    <name type="scientific">Oryza sativa subsp. japonica</name>
    <name type="common">Rice</name>
    <dbReference type="NCBI Taxonomy" id="39947"/>
    <lineage>
        <taxon>Eukaryota</taxon>
        <taxon>Viridiplantae</taxon>
        <taxon>Streptophyta</taxon>
        <taxon>Embryophyta</taxon>
        <taxon>Tracheophyta</taxon>
        <taxon>Spermatophyta</taxon>
        <taxon>Magnoliopsida</taxon>
        <taxon>Liliopsida</taxon>
        <taxon>Poales</taxon>
        <taxon>Poaceae</taxon>
        <taxon>BOP clade</taxon>
        <taxon>Oryzoideae</taxon>
        <taxon>Oryzeae</taxon>
        <taxon>Oryzinae</taxon>
        <taxon>Oryza</taxon>
        <taxon>Oryza sativa</taxon>
    </lineage>
</organism>
<protein>
    <submittedName>
        <fullName evidence="2">Os02g0195533 protein</fullName>
    </submittedName>
</protein>
<keyword evidence="3" id="KW-1185">Reference proteome</keyword>
<feature type="compositionally biased region" description="Basic residues" evidence="1">
    <location>
        <begin position="195"/>
        <end position="209"/>
    </location>
</feature>
<name>A0A0P0VFX6_ORYSJ</name>
<dbReference type="PaxDb" id="39947-A0A0P0VFX6"/>
<accession>A0A0P0VFX6</accession>
<evidence type="ECO:0000313" key="3">
    <source>
        <dbReference type="Proteomes" id="UP000059680"/>
    </source>
</evidence>
<sequence length="217" mass="23840">RWRTDEVSPELDAGALPPAVGRPGRRKAGLRAEAPHEAVDVEEEQVLQVGLLGLPVHGARLQPHVVQRRLRQERAAARGDGAGAGAGAPEVAVEHEPVERVAPRGRDGAREEPPRHERHPGGLVGGGEVAVAVVVVAVAVAVGEEEIEHPRRLDLAVRPLLRRRGRALRVRRRQPREPVRAVLPRDAIDGGGQEHHHHHHDPNRRRRHSRQEPLPPH</sequence>
<dbReference type="AlphaFoldDB" id="A0A0P0VFX6"/>
<gene>
    <name evidence="2" type="ordered locus">Os02g0195533</name>
    <name evidence="2" type="ORF">OSNPB_020195533</name>
</gene>
<feature type="region of interest" description="Disordered" evidence="1">
    <location>
        <begin position="72"/>
        <end position="124"/>
    </location>
</feature>
<dbReference type="Gramene" id="Os02t0195533-00">
    <property type="protein sequence ID" value="Os02t0195533-00"/>
    <property type="gene ID" value="Os02g0195533"/>
</dbReference>
<reference evidence="2 3" key="2">
    <citation type="journal article" date="2013" name="Plant Cell Physiol.">
        <title>Rice Annotation Project Database (RAP-DB): an integrative and interactive database for rice genomics.</title>
        <authorList>
            <person name="Sakai H."/>
            <person name="Lee S.S."/>
            <person name="Tanaka T."/>
            <person name="Numa H."/>
            <person name="Kim J."/>
            <person name="Kawahara Y."/>
            <person name="Wakimoto H."/>
            <person name="Yang C.C."/>
            <person name="Iwamoto M."/>
            <person name="Abe T."/>
            <person name="Yamada Y."/>
            <person name="Muto A."/>
            <person name="Inokuchi H."/>
            <person name="Ikemura T."/>
            <person name="Matsumoto T."/>
            <person name="Sasaki T."/>
            <person name="Itoh T."/>
        </authorList>
    </citation>
    <scope>NUCLEOTIDE SEQUENCE [LARGE SCALE GENOMIC DNA]</scope>
    <source>
        <strain evidence="3">cv. Nipponbare</strain>
    </source>
</reference>
<feature type="non-terminal residue" evidence="2">
    <location>
        <position position="1"/>
    </location>
</feature>
<evidence type="ECO:0000313" key="2">
    <source>
        <dbReference type="EMBL" id="BAS77448.1"/>
    </source>
</evidence>
<reference evidence="3" key="1">
    <citation type="journal article" date="2005" name="Nature">
        <title>The map-based sequence of the rice genome.</title>
        <authorList>
            <consortium name="International rice genome sequencing project (IRGSP)"/>
            <person name="Matsumoto T."/>
            <person name="Wu J."/>
            <person name="Kanamori H."/>
            <person name="Katayose Y."/>
            <person name="Fujisawa M."/>
            <person name="Namiki N."/>
            <person name="Mizuno H."/>
            <person name="Yamamoto K."/>
            <person name="Antonio B.A."/>
            <person name="Baba T."/>
            <person name="Sakata K."/>
            <person name="Nagamura Y."/>
            <person name="Aoki H."/>
            <person name="Arikawa K."/>
            <person name="Arita K."/>
            <person name="Bito T."/>
            <person name="Chiden Y."/>
            <person name="Fujitsuka N."/>
            <person name="Fukunaka R."/>
            <person name="Hamada M."/>
            <person name="Harada C."/>
            <person name="Hayashi A."/>
            <person name="Hijishita S."/>
            <person name="Honda M."/>
            <person name="Hosokawa S."/>
            <person name="Ichikawa Y."/>
            <person name="Idonuma A."/>
            <person name="Iijima M."/>
            <person name="Ikeda M."/>
            <person name="Ikeno M."/>
            <person name="Ito K."/>
            <person name="Ito S."/>
            <person name="Ito T."/>
            <person name="Ito Y."/>
            <person name="Ito Y."/>
            <person name="Iwabuchi A."/>
            <person name="Kamiya K."/>
            <person name="Karasawa W."/>
            <person name="Kurita K."/>
            <person name="Katagiri S."/>
            <person name="Kikuta A."/>
            <person name="Kobayashi H."/>
            <person name="Kobayashi N."/>
            <person name="Machita K."/>
            <person name="Maehara T."/>
            <person name="Masukawa M."/>
            <person name="Mizubayashi T."/>
            <person name="Mukai Y."/>
            <person name="Nagasaki H."/>
            <person name="Nagata Y."/>
            <person name="Naito S."/>
            <person name="Nakashima M."/>
            <person name="Nakama Y."/>
            <person name="Nakamichi Y."/>
            <person name="Nakamura M."/>
            <person name="Meguro A."/>
            <person name="Negishi M."/>
            <person name="Ohta I."/>
            <person name="Ohta T."/>
            <person name="Okamoto M."/>
            <person name="Ono N."/>
            <person name="Saji S."/>
            <person name="Sakaguchi M."/>
            <person name="Sakai K."/>
            <person name="Shibata M."/>
            <person name="Shimokawa T."/>
            <person name="Song J."/>
            <person name="Takazaki Y."/>
            <person name="Terasawa K."/>
            <person name="Tsugane M."/>
            <person name="Tsuji K."/>
            <person name="Ueda S."/>
            <person name="Waki K."/>
            <person name="Yamagata H."/>
            <person name="Yamamoto M."/>
            <person name="Yamamoto S."/>
            <person name="Yamane H."/>
            <person name="Yoshiki S."/>
            <person name="Yoshihara R."/>
            <person name="Yukawa K."/>
            <person name="Zhong H."/>
            <person name="Yano M."/>
            <person name="Yuan Q."/>
            <person name="Ouyang S."/>
            <person name="Liu J."/>
            <person name="Jones K.M."/>
            <person name="Gansberger K."/>
            <person name="Moffat K."/>
            <person name="Hill J."/>
            <person name="Bera J."/>
            <person name="Fadrosh D."/>
            <person name="Jin S."/>
            <person name="Johri S."/>
            <person name="Kim M."/>
            <person name="Overton L."/>
            <person name="Reardon M."/>
            <person name="Tsitrin T."/>
            <person name="Vuong H."/>
            <person name="Weaver B."/>
            <person name="Ciecko A."/>
            <person name="Tallon L."/>
            <person name="Jackson J."/>
            <person name="Pai G."/>
            <person name="Aken S.V."/>
            <person name="Utterback T."/>
            <person name="Reidmuller S."/>
            <person name="Feldblyum T."/>
            <person name="Hsiao J."/>
            <person name="Zismann V."/>
            <person name="Iobst S."/>
            <person name="de Vazeille A.R."/>
            <person name="Buell C.R."/>
            <person name="Ying K."/>
            <person name="Li Y."/>
            <person name="Lu T."/>
            <person name="Huang Y."/>
            <person name="Zhao Q."/>
            <person name="Feng Q."/>
            <person name="Zhang L."/>
            <person name="Zhu J."/>
            <person name="Weng Q."/>
            <person name="Mu J."/>
            <person name="Lu Y."/>
            <person name="Fan D."/>
            <person name="Liu Y."/>
            <person name="Guan J."/>
            <person name="Zhang Y."/>
            <person name="Yu S."/>
            <person name="Liu X."/>
            <person name="Zhang Y."/>
            <person name="Hong G."/>
            <person name="Han B."/>
            <person name="Choisne N."/>
            <person name="Demange N."/>
            <person name="Orjeda G."/>
            <person name="Samain S."/>
            <person name="Cattolico L."/>
            <person name="Pelletier E."/>
            <person name="Couloux A."/>
            <person name="Segurens B."/>
            <person name="Wincker P."/>
            <person name="D'Hont A."/>
            <person name="Scarpelli C."/>
            <person name="Weissenbach J."/>
            <person name="Salanoubat M."/>
            <person name="Quetier F."/>
            <person name="Yu Y."/>
            <person name="Kim H.R."/>
            <person name="Rambo T."/>
            <person name="Currie J."/>
            <person name="Collura K."/>
            <person name="Luo M."/>
            <person name="Yang T."/>
            <person name="Ammiraju J.S.S."/>
            <person name="Engler F."/>
            <person name="Soderlund C."/>
            <person name="Wing R.A."/>
            <person name="Palmer L.E."/>
            <person name="de la Bastide M."/>
            <person name="Spiegel L."/>
            <person name="Nascimento L."/>
            <person name="Zutavern T."/>
            <person name="O'Shaughnessy A."/>
            <person name="Dike S."/>
            <person name="Dedhia N."/>
            <person name="Preston R."/>
            <person name="Balija V."/>
            <person name="McCombie W.R."/>
            <person name="Chow T."/>
            <person name="Chen H."/>
            <person name="Chung M."/>
            <person name="Chen C."/>
            <person name="Shaw J."/>
            <person name="Wu H."/>
            <person name="Hsiao K."/>
            <person name="Chao Y."/>
            <person name="Chu M."/>
            <person name="Cheng C."/>
            <person name="Hour A."/>
            <person name="Lee P."/>
            <person name="Lin S."/>
            <person name="Lin Y."/>
            <person name="Liou J."/>
            <person name="Liu S."/>
            <person name="Hsing Y."/>
            <person name="Raghuvanshi S."/>
            <person name="Mohanty A."/>
            <person name="Bharti A.K."/>
            <person name="Gaur A."/>
            <person name="Gupta V."/>
            <person name="Kumar D."/>
            <person name="Ravi V."/>
            <person name="Vij S."/>
            <person name="Kapur A."/>
            <person name="Khurana P."/>
            <person name="Khurana P."/>
            <person name="Khurana J.P."/>
            <person name="Tyagi A.K."/>
            <person name="Gaikwad K."/>
            <person name="Singh A."/>
            <person name="Dalal V."/>
            <person name="Srivastava S."/>
            <person name="Dixit A."/>
            <person name="Pal A.K."/>
            <person name="Ghazi I.A."/>
            <person name="Yadav M."/>
            <person name="Pandit A."/>
            <person name="Bhargava A."/>
            <person name="Sureshbabu K."/>
            <person name="Batra K."/>
            <person name="Sharma T.R."/>
            <person name="Mohapatra T."/>
            <person name="Singh N.K."/>
            <person name="Messing J."/>
            <person name="Nelson A.B."/>
            <person name="Fuks G."/>
            <person name="Kavchok S."/>
            <person name="Keizer G."/>
            <person name="Linton E."/>
            <person name="Llaca V."/>
            <person name="Song R."/>
            <person name="Tanyolac B."/>
            <person name="Young S."/>
            <person name="Ho-Il K."/>
            <person name="Hahn J.H."/>
            <person name="Sangsakoo G."/>
            <person name="Vanavichit A."/>
            <person name="de Mattos Luiz.A.T."/>
            <person name="Zimmer P.D."/>
            <person name="Malone G."/>
            <person name="Dellagostin O."/>
            <person name="de Oliveira A.C."/>
            <person name="Bevan M."/>
            <person name="Bancroft I."/>
            <person name="Minx P."/>
            <person name="Cordum H."/>
            <person name="Wilson R."/>
            <person name="Cheng Z."/>
            <person name="Jin W."/>
            <person name="Jiang J."/>
            <person name="Leong S.A."/>
            <person name="Iwama H."/>
            <person name="Gojobori T."/>
            <person name="Itoh T."/>
            <person name="Niimura Y."/>
            <person name="Fujii Y."/>
            <person name="Habara T."/>
            <person name="Sakai H."/>
            <person name="Sato Y."/>
            <person name="Wilson G."/>
            <person name="Kumar K."/>
            <person name="McCouch S."/>
            <person name="Juretic N."/>
            <person name="Hoen D."/>
            <person name="Wright S."/>
            <person name="Bruskiewich R."/>
            <person name="Bureau T."/>
            <person name="Miyao A."/>
            <person name="Hirochika H."/>
            <person name="Nishikawa T."/>
            <person name="Kadowaki K."/>
            <person name="Sugiura M."/>
            <person name="Burr B."/>
            <person name="Sasaki T."/>
        </authorList>
    </citation>
    <scope>NUCLEOTIDE SEQUENCE [LARGE SCALE GENOMIC DNA]</scope>
    <source>
        <strain evidence="3">cv. Nipponbare</strain>
    </source>
</reference>
<proteinExistence type="predicted"/>
<feature type="region of interest" description="Disordered" evidence="1">
    <location>
        <begin position="1"/>
        <end position="39"/>
    </location>
</feature>